<dbReference type="EMBL" id="LLXJ01005305">
    <property type="protein sequence ID" value="PKB94974.1"/>
    <property type="molecule type" value="Genomic_DNA"/>
</dbReference>
<evidence type="ECO:0000313" key="1">
    <source>
        <dbReference type="EMBL" id="PKB94974.1"/>
    </source>
</evidence>
<evidence type="ECO:0000313" key="4">
    <source>
        <dbReference type="Proteomes" id="UP000232722"/>
    </source>
</evidence>
<sequence length="82" mass="9507">MPQLEQFQNYKILPGKSFTVVNHPSEVYGLPDAHECIDGNLPFRLILDINTRQKSNPMNPELPFLDKYKITHEDLLSRILIT</sequence>
<dbReference type="Proteomes" id="UP000232722">
    <property type="component" value="Unassembled WGS sequence"/>
</dbReference>
<dbReference type="OrthoDB" id="2464179at2759"/>
<dbReference type="EMBL" id="LLXH01004030">
    <property type="protein sequence ID" value="PKC53617.1"/>
    <property type="molecule type" value="Genomic_DNA"/>
</dbReference>
<dbReference type="Proteomes" id="UP000232688">
    <property type="component" value="Unassembled WGS sequence"/>
</dbReference>
<gene>
    <name evidence="2" type="ORF">RhiirA1_478926</name>
    <name evidence="1" type="ORF">RhiirA5_437641</name>
</gene>
<reference evidence="1 4" key="2">
    <citation type="submission" date="2017-09" db="EMBL/GenBank/DDBJ databases">
        <title>Extensive intraspecific genome diversity in a model arbuscular mycorrhizal fungus.</title>
        <authorList>
            <person name="Chen E.C."/>
            <person name="Morin E."/>
            <person name="Beaudet D."/>
            <person name="Noel J."/>
            <person name="Ndikumana S."/>
            <person name="Charron P."/>
            <person name="St-Onge C."/>
            <person name="Giorgi J."/>
            <person name="Grigoriev I.V."/>
            <person name="Roux C."/>
            <person name="Martin F.M."/>
            <person name="Corradi N."/>
        </authorList>
    </citation>
    <scope>NUCLEOTIDE SEQUENCE [LARGE SCALE GENOMIC DNA]</scope>
    <source>
        <strain evidence="1 4">A5</strain>
    </source>
</reference>
<evidence type="ECO:0000313" key="2">
    <source>
        <dbReference type="EMBL" id="PKC53617.1"/>
    </source>
</evidence>
<proteinExistence type="predicted"/>
<evidence type="ECO:0000313" key="3">
    <source>
        <dbReference type="Proteomes" id="UP000232688"/>
    </source>
</evidence>
<dbReference type="AlphaFoldDB" id="A0A2I1FKJ4"/>
<accession>A0A2I1FKJ4</accession>
<organism evidence="1 4">
    <name type="scientific">Rhizophagus irregularis</name>
    <dbReference type="NCBI Taxonomy" id="588596"/>
    <lineage>
        <taxon>Eukaryota</taxon>
        <taxon>Fungi</taxon>
        <taxon>Fungi incertae sedis</taxon>
        <taxon>Mucoromycota</taxon>
        <taxon>Glomeromycotina</taxon>
        <taxon>Glomeromycetes</taxon>
        <taxon>Glomerales</taxon>
        <taxon>Glomeraceae</taxon>
        <taxon>Rhizophagus</taxon>
    </lineage>
</organism>
<name>A0A2I1FKJ4_9GLOM</name>
<reference evidence="1 4" key="1">
    <citation type="submission" date="2016-04" db="EMBL/GenBank/DDBJ databases">
        <title>Genome analyses suggest a sexual origin of heterokaryosis in a supposedly ancient asexual fungus.</title>
        <authorList>
            <person name="Ropars J."/>
            <person name="Sedzielewska K."/>
            <person name="Noel J."/>
            <person name="Charron P."/>
            <person name="Farinelli L."/>
            <person name="Marton T."/>
            <person name="Kruger M."/>
            <person name="Pelin A."/>
            <person name="Brachmann A."/>
            <person name="Corradi N."/>
        </authorList>
    </citation>
    <scope>NUCLEOTIDE SEQUENCE [LARGE SCALE GENOMIC DNA]</scope>
    <source>
        <strain evidence="1 4">A5</strain>
    </source>
</reference>
<reference evidence="2 3" key="3">
    <citation type="submission" date="2017-10" db="EMBL/GenBank/DDBJ databases">
        <title>Extensive intraspecific genome diversity in a model arbuscular mycorrhizal fungus.</title>
        <authorList>
            <person name="Chen E.C.H."/>
            <person name="Morin E."/>
            <person name="Baudet D."/>
            <person name="Noel J."/>
            <person name="Ndikumana S."/>
            <person name="Charron P."/>
            <person name="St-Onge C."/>
            <person name="Giorgi J."/>
            <person name="Grigoriev I.V."/>
            <person name="Roux C."/>
            <person name="Martin F.M."/>
            <person name="Corradi N."/>
        </authorList>
    </citation>
    <scope>NUCLEOTIDE SEQUENCE [LARGE SCALE GENOMIC DNA]</scope>
    <source>
        <strain evidence="2 3">A1</strain>
    </source>
</reference>
<reference evidence="2 3" key="4">
    <citation type="submission" date="2017-10" db="EMBL/GenBank/DDBJ databases">
        <title>Genome analyses suggest a sexual origin of heterokaryosis in a supposedly ancient asexual fungus.</title>
        <authorList>
            <person name="Corradi N."/>
            <person name="Sedzielewska K."/>
            <person name="Noel J."/>
            <person name="Charron P."/>
            <person name="Farinelli L."/>
            <person name="Marton T."/>
            <person name="Kruger M."/>
            <person name="Pelin A."/>
            <person name="Brachmann A."/>
            <person name="Corradi N."/>
        </authorList>
    </citation>
    <scope>NUCLEOTIDE SEQUENCE [LARGE SCALE GENOMIC DNA]</scope>
    <source>
        <strain evidence="2 3">A1</strain>
    </source>
</reference>
<comment type="caution">
    <text evidence="1">The sequence shown here is derived from an EMBL/GenBank/DDBJ whole genome shotgun (WGS) entry which is preliminary data.</text>
</comment>
<dbReference type="VEuPathDB" id="FungiDB:RhiirA1_478926"/>
<protein>
    <submittedName>
        <fullName evidence="1">Uncharacterized protein</fullName>
    </submittedName>
</protein>